<protein>
    <submittedName>
        <fullName evidence="4">LCP family protein required for cell wall assembly</fullName>
    </submittedName>
</protein>
<comment type="similarity">
    <text evidence="1">Belongs to the LytR/CpsA/Psr (LCP) family.</text>
</comment>
<name>A0ABS4MCI4_9LACO</name>
<dbReference type="RefSeq" id="WP_209686143.1">
    <property type="nucleotide sequence ID" value="NZ_JAGGLU010000002.1"/>
</dbReference>
<organism evidence="4 5">
    <name type="scientific">Lactobacillus colini</name>
    <dbReference type="NCBI Taxonomy" id="1819254"/>
    <lineage>
        <taxon>Bacteria</taxon>
        <taxon>Bacillati</taxon>
        <taxon>Bacillota</taxon>
        <taxon>Bacilli</taxon>
        <taxon>Lactobacillales</taxon>
        <taxon>Lactobacillaceae</taxon>
        <taxon>Lactobacillus</taxon>
    </lineage>
</organism>
<gene>
    <name evidence="4" type="ORF">J2Z60_000561</name>
</gene>
<dbReference type="InterPro" id="IPR004474">
    <property type="entry name" value="LytR_CpsA_psr"/>
</dbReference>
<dbReference type="NCBIfam" id="TIGR00350">
    <property type="entry name" value="lytR_cpsA_psr"/>
    <property type="match status" value="1"/>
</dbReference>
<proteinExistence type="inferred from homology"/>
<dbReference type="Gene3D" id="3.40.630.190">
    <property type="entry name" value="LCP protein"/>
    <property type="match status" value="1"/>
</dbReference>
<dbReference type="Proteomes" id="UP001519292">
    <property type="component" value="Unassembled WGS sequence"/>
</dbReference>
<evidence type="ECO:0000256" key="1">
    <source>
        <dbReference type="ARBA" id="ARBA00006068"/>
    </source>
</evidence>
<keyword evidence="2" id="KW-0812">Transmembrane</keyword>
<reference evidence="4 5" key="1">
    <citation type="submission" date="2021-03" db="EMBL/GenBank/DDBJ databases">
        <title>Genomic Encyclopedia of Type Strains, Phase IV (KMG-IV): sequencing the most valuable type-strain genomes for metagenomic binning, comparative biology and taxonomic classification.</title>
        <authorList>
            <person name="Goeker M."/>
        </authorList>
    </citation>
    <scope>NUCLEOTIDE SEQUENCE [LARGE SCALE GENOMIC DNA]</scope>
    <source>
        <strain evidence="4 5">DSM 101872</strain>
    </source>
</reference>
<dbReference type="InterPro" id="IPR050922">
    <property type="entry name" value="LytR/CpsA/Psr_CW_biosynth"/>
</dbReference>
<comment type="caution">
    <text evidence="4">The sequence shown here is derived from an EMBL/GenBank/DDBJ whole genome shotgun (WGS) entry which is preliminary data.</text>
</comment>
<feature type="domain" description="Cell envelope-related transcriptional attenuator" evidence="3">
    <location>
        <begin position="98"/>
        <end position="242"/>
    </location>
</feature>
<keyword evidence="5" id="KW-1185">Reference proteome</keyword>
<dbReference type="PANTHER" id="PTHR33392:SF6">
    <property type="entry name" value="POLYISOPRENYL-TEICHOIC ACID--PEPTIDOGLYCAN TEICHOIC ACID TRANSFERASE TAGU"/>
    <property type="match status" value="1"/>
</dbReference>
<keyword evidence="2" id="KW-0472">Membrane</keyword>
<evidence type="ECO:0000259" key="3">
    <source>
        <dbReference type="Pfam" id="PF03816"/>
    </source>
</evidence>
<keyword evidence="2" id="KW-1133">Transmembrane helix</keyword>
<dbReference type="PANTHER" id="PTHR33392">
    <property type="entry name" value="POLYISOPRENYL-TEICHOIC ACID--PEPTIDOGLYCAN TEICHOIC ACID TRANSFERASE TAGU"/>
    <property type="match status" value="1"/>
</dbReference>
<accession>A0ABS4MCI4</accession>
<feature type="transmembrane region" description="Helical" evidence="2">
    <location>
        <begin position="28"/>
        <end position="51"/>
    </location>
</feature>
<evidence type="ECO:0000313" key="4">
    <source>
        <dbReference type="EMBL" id="MBP2057397.1"/>
    </source>
</evidence>
<dbReference type="Pfam" id="PF03816">
    <property type="entry name" value="LytR_cpsA_psr"/>
    <property type="match status" value="1"/>
</dbReference>
<sequence>MDNKPSSKNSIPSRVELNKKSRKKSHPLLWIITIIILAIAGAASYGGYVYFKAKQAVDQTYDPKNAVKQDNFDGKKSFAILLLGTDTGALGRTAVRGNTDTMIIAVVNPKNKSFNLMSIPRDTMAEMIGTDNFSVHKINAAYNIGGAKMALNTTSTLLNVPLKYYIEVNMGGLEKLVDGVGGVDVNNTFKFSYGGYTFNKGKLHLNGKQALAYSRMRYDDPRGDYGRQVRQRQVIMSILKNSMSLNTLKNLDQVLNSASKNIRTNLTFDSMTKIAQNYRDCTNNMTSDYLHGRGAMIGDASYQVMSNSELQRCSNIVRKNLGLSTVNLNNNETYQNSKNTDFDWNSGDSNQKYYVYEPNSNNWWNGDNLES</sequence>
<dbReference type="EMBL" id="JAGGLU010000002">
    <property type="protein sequence ID" value="MBP2057397.1"/>
    <property type="molecule type" value="Genomic_DNA"/>
</dbReference>
<evidence type="ECO:0000256" key="2">
    <source>
        <dbReference type="SAM" id="Phobius"/>
    </source>
</evidence>
<evidence type="ECO:0000313" key="5">
    <source>
        <dbReference type="Proteomes" id="UP001519292"/>
    </source>
</evidence>